<reference evidence="2" key="1">
    <citation type="submission" date="2022-11" db="UniProtKB">
        <authorList>
            <consortium name="WormBaseParasite"/>
        </authorList>
    </citation>
    <scope>IDENTIFICATION</scope>
</reference>
<protein>
    <submittedName>
        <fullName evidence="2">EGF-like domain-containing protein</fullName>
    </submittedName>
</protein>
<dbReference type="Proteomes" id="UP000887576">
    <property type="component" value="Unplaced"/>
</dbReference>
<organism evidence="1 2">
    <name type="scientific">Panagrolaimus sp. JU765</name>
    <dbReference type="NCBI Taxonomy" id="591449"/>
    <lineage>
        <taxon>Eukaryota</taxon>
        <taxon>Metazoa</taxon>
        <taxon>Ecdysozoa</taxon>
        <taxon>Nematoda</taxon>
        <taxon>Chromadorea</taxon>
        <taxon>Rhabditida</taxon>
        <taxon>Tylenchina</taxon>
        <taxon>Panagrolaimomorpha</taxon>
        <taxon>Panagrolaimoidea</taxon>
        <taxon>Panagrolaimidae</taxon>
        <taxon>Panagrolaimus</taxon>
    </lineage>
</organism>
<accession>A0AC34REU9</accession>
<proteinExistence type="predicted"/>
<evidence type="ECO:0000313" key="2">
    <source>
        <dbReference type="WBParaSite" id="JU765_v2.g6317.t1"/>
    </source>
</evidence>
<evidence type="ECO:0000313" key="1">
    <source>
        <dbReference type="Proteomes" id="UP000887576"/>
    </source>
</evidence>
<dbReference type="WBParaSite" id="JU765_v2.g6317.t1">
    <property type="protein sequence ID" value="JU765_v2.g6317.t1"/>
    <property type="gene ID" value="JU765_v2.g6317"/>
</dbReference>
<name>A0AC34REU9_9BILA</name>
<sequence length="261" mass="29744">MKPSTFERCPCTEKKNCEFFIKIPSSILFLFILYSIPVFQQSSMEKTYFRSYIRRYACTPEEIMNALKKSGDNQDQILQEVSSSQADYSTEFNQEDEEMNATACPTDETFQFRCENGGLCFHDGMIPFCHCINGYTGSRCQYYWNNDIHGAAIAAPEVQSAALTTMLTIIIIGLLVAFGLVYFSKTYCKARDLRDYMYPASVIDEQTLTPVMVYPFTRRSHCCTYQVDPASVPVWCSGTSRNVFHCKCSSLAFEDKSSNHV</sequence>